<keyword evidence="5 8" id="KW-0175">Coiled coil</keyword>
<sequence>MSLSGLKKQFNKANQYLSETVGTAEPTKLDEEYTEMERKIDLTNELVTELVNGTHAYLQPNPATRAKMAAMGAIGKVSGTSKSQPYPQTEGQLADIMVKYGRGLGETSDLGKALIDASESYRQMADIKYQLEDSVKHNFLDPISHLQTNELKDVNHHRTKLKGRRLDYDCKKRKQTRDDELVQAEEKLEESKRLAEQAMYNVLSNDVEQISQLKALVEAQIEFHQQTMHVLDNLRTQLGSRVKEAASKHRPEHVPKTVLSDRTPRDRSPIGDLSNSTGAMSINSNAPPPYSTATKPVNGSMSSDSWSASSAHQAPALPAKVSPTASKPQCKALYDFEALNPGELEFKEGQTIDLVSQIDENWYEGTVNGRNGFFPISYVQVLVPLPK</sequence>
<evidence type="ECO:0000256" key="8">
    <source>
        <dbReference type="SAM" id="Coils"/>
    </source>
</evidence>
<accession>A0A914EFV9</accession>
<dbReference type="AlphaFoldDB" id="A0A914EFV9"/>
<evidence type="ECO:0000256" key="2">
    <source>
        <dbReference type="ARBA" id="ARBA00006697"/>
    </source>
</evidence>
<comment type="similarity">
    <text evidence="2">Belongs to the endophilin family.</text>
</comment>
<dbReference type="GO" id="GO:0098978">
    <property type="term" value="C:glutamatergic synapse"/>
    <property type="evidence" value="ECO:0007669"/>
    <property type="project" value="TreeGrafter"/>
</dbReference>
<dbReference type="GO" id="GO:0005737">
    <property type="term" value="C:cytoplasm"/>
    <property type="evidence" value="ECO:0007669"/>
    <property type="project" value="InterPro"/>
</dbReference>
<dbReference type="GO" id="GO:0016191">
    <property type="term" value="P:synaptic vesicle uncoating"/>
    <property type="evidence" value="ECO:0007669"/>
    <property type="project" value="TreeGrafter"/>
</dbReference>
<dbReference type="CDD" id="cd11803">
    <property type="entry name" value="SH3_Endophilin_A"/>
    <property type="match status" value="1"/>
</dbReference>
<dbReference type="Pfam" id="PF07653">
    <property type="entry name" value="SH3_2"/>
    <property type="match status" value="1"/>
</dbReference>
<reference evidence="13 14" key="1">
    <citation type="submission" date="2022-11" db="UniProtKB">
        <authorList>
            <consortium name="WormBaseParasite"/>
        </authorList>
    </citation>
    <scope>IDENTIFICATION</scope>
</reference>
<evidence type="ECO:0000256" key="1">
    <source>
        <dbReference type="ARBA" id="ARBA00004170"/>
    </source>
</evidence>
<dbReference type="SUPFAM" id="SSF103657">
    <property type="entry name" value="BAR/IMD domain-like"/>
    <property type="match status" value="1"/>
</dbReference>
<keyword evidence="4" id="KW-0254">Endocytosis</keyword>
<dbReference type="PANTHER" id="PTHR14167:SF81">
    <property type="entry name" value="ENDOPHILIN-A"/>
    <property type="match status" value="1"/>
</dbReference>
<keyword evidence="6" id="KW-0472">Membrane</keyword>
<organism evidence="12 14">
    <name type="scientific">Acrobeloides nanus</name>
    <dbReference type="NCBI Taxonomy" id="290746"/>
    <lineage>
        <taxon>Eukaryota</taxon>
        <taxon>Metazoa</taxon>
        <taxon>Ecdysozoa</taxon>
        <taxon>Nematoda</taxon>
        <taxon>Chromadorea</taxon>
        <taxon>Rhabditida</taxon>
        <taxon>Tylenchina</taxon>
        <taxon>Cephalobomorpha</taxon>
        <taxon>Cephaloboidea</taxon>
        <taxon>Cephalobidae</taxon>
        <taxon>Acrobeloides</taxon>
    </lineage>
</organism>
<keyword evidence="12" id="KW-1185">Reference proteome</keyword>
<dbReference type="InterPro" id="IPR027267">
    <property type="entry name" value="AH/BAR_dom_sf"/>
</dbReference>
<dbReference type="SMART" id="SM00326">
    <property type="entry name" value="SH3"/>
    <property type="match status" value="1"/>
</dbReference>
<dbReference type="PROSITE" id="PS50002">
    <property type="entry name" value="SH3"/>
    <property type="match status" value="1"/>
</dbReference>
<evidence type="ECO:0000256" key="6">
    <source>
        <dbReference type="ARBA" id="ARBA00023136"/>
    </source>
</evidence>
<dbReference type="GO" id="GO:0016020">
    <property type="term" value="C:membrane"/>
    <property type="evidence" value="ECO:0007669"/>
    <property type="project" value="UniProtKB-SubCell"/>
</dbReference>
<evidence type="ECO:0000256" key="7">
    <source>
        <dbReference type="PROSITE-ProRule" id="PRU00192"/>
    </source>
</evidence>
<dbReference type="InterPro" id="IPR036028">
    <property type="entry name" value="SH3-like_dom_sf"/>
</dbReference>
<evidence type="ECO:0000259" key="11">
    <source>
        <dbReference type="PROSITE" id="PS51021"/>
    </source>
</evidence>
<protein>
    <submittedName>
        <fullName evidence="13 14">Uncharacterized protein</fullName>
    </submittedName>
</protein>
<evidence type="ECO:0000313" key="14">
    <source>
        <dbReference type="WBParaSite" id="ACRNAN_scaffold78.g22918.t1"/>
    </source>
</evidence>
<dbReference type="PROSITE" id="PS51021">
    <property type="entry name" value="BAR"/>
    <property type="match status" value="1"/>
</dbReference>
<dbReference type="WBParaSite" id="ACRNAN_scaffold78.g22918.t1">
    <property type="protein sequence ID" value="ACRNAN_scaffold78.g22918.t1"/>
    <property type="gene ID" value="ACRNAN_scaffold78.g22918"/>
</dbReference>
<dbReference type="SMART" id="SM00721">
    <property type="entry name" value="BAR"/>
    <property type="match status" value="1"/>
</dbReference>
<dbReference type="FunFam" id="2.30.30.40:FF:000072">
    <property type="entry name" value="Unconventional Myosin IB"/>
    <property type="match status" value="1"/>
</dbReference>
<dbReference type="Gene3D" id="1.20.1270.60">
    <property type="entry name" value="Arfaptin homology (AH) domain/BAR domain"/>
    <property type="match status" value="1"/>
</dbReference>
<dbReference type="InterPro" id="IPR035824">
    <property type="entry name" value="Endophilin_A_SH3"/>
</dbReference>
<keyword evidence="3 7" id="KW-0728">SH3 domain</keyword>
<feature type="domain" description="SH3" evidence="10">
    <location>
        <begin position="325"/>
        <end position="384"/>
    </location>
</feature>
<dbReference type="Proteomes" id="UP000887540">
    <property type="component" value="Unplaced"/>
</dbReference>
<name>A0A914EFV9_9BILA</name>
<dbReference type="Gene3D" id="2.30.30.40">
    <property type="entry name" value="SH3 Domains"/>
    <property type="match status" value="1"/>
</dbReference>
<evidence type="ECO:0000256" key="3">
    <source>
        <dbReference type="ARBA" id="ARBA00022443"/>
    </source>
</evidence>
<dbReference type="PANTHER" id="PTHR14167">
    <property type="entry name" value="SH3 DOMAIN-CONTAINING"/>
    <property type="match status" value="1"/>
</dbReference>
<dbReference type="InterPro" id="IPR004148">
    <property type="entry name" value="BAR_dom"/>
</dbReference>
<evidence type="ECO:0000256" key="9">
    <source>
        <dbReference type="SAM" id="MobiDB-lite"/>
    </source>
</evidence>
<feature type="compositionally biased region" description="Low complexity" evidence="9">
    <location>
        <begin position="300"/>
        <end position="310"/>
    </location>
</feature>
<dbReference type="CDD" id="cd07592">
    <property type="entry name" value="BAR_Endophilin_A"/>
    <property type="match status" value="1"/>
</dbReference>
<evidence type="ECO:0000259" key="10">
    <source>
        <dbReference type="PROSITE" id="PS50002"/>
    </source>
</evidence>
<dbReference type="InterPro" id="IPR001452">
    <property type="entry name" value="SH3_domain"/>
</dbReference>
<proteinExistence type="inferred from homology"/>
<dbReference type="SUPFAM" id="SSF50044">
    <property type="entry name" value="SH3-domain"/>
    <property type="match status" value="1"/>
</dbReference>
<evidence type="ECO:0000256" key="5">
    <source>
        <dbReference type="ARBA" id="ARBA00023054"/>
    </source>
</evidence>
<feature type="compositionally biased region" description="Basic and acidic residues" evidence="9">
    <location>
        <begin position="242"/>
        <end position="255"/>
    </location>
</feature>
<feature type="domain" description="BAR" evidence="11">
    <location>
        <begin position="18"/>
        <end position="247"/>
    </location>
</feature>
<feature type="coiled-coil region" evidence="8">
    <location>
        <begin position="174"/>
        <end position="201"/>
    </location>
</feature>
<comment type="subcellular location">
    <subcellularLocation>
        <location evidence="1">Membrane</location>
        <topology evidence="1">Peripheral membrane protein</topology>
    </subcellularLocation>
</comment>
<evidence type="ECO:0000256" key="4">
    <source>
        <dbReference type="ARBA" id="ARBA00022583"/>
    </source>
</evidence>
<dbReference type="GO" id="GO:0098793">
    <property type="term" value="C:presynapse"/>
    <property type="evidence" value="ECO:0007669"/>
    <property type="project" value="TreeGrafter"/>
</dbReference>
<dbReference type="Pfam" id="PF03114">
    <property type="entry name" value="BAR"/>
    <property type="match status" value="1"/>
</dbReference>
<dbReference type="PRINTS" id="PR00499">
    <property type="entry name" value="P67PHOX"/>
</dbReference>
<dbReference type="PRINTS" id="PR00452">
    <property type="entry name" value="SH3DOMAIN"/>
</dbReference>
<dbReference type="WBParaSite" id="ACRNAN_scaffold5660.g31703.t1">
    <property type="protein sequence ID" value="ACRNAN_scaffold5660.g31703.t1"/>
    <property type="gene ID" value="ACRNAN_scaffold5660.g31703"/>
</dbReference>
<dbReference type="InterPro" id="IPR050384">
    <property type="entry name" value="Endophilin_SH3RF"/>
</dbReference>
<evidence type="ECO:0000313" key="12">
    <source>
        <dbReference type="Proteomes" id="UP000887540"/>
    </source>
</evidence>
<feature type="region of interest" description="Disordered" evidence="9">
    <location>
        <begin position="242"/>
        <end position="311"/>
    </location>
</feature>
<evidence type="ECO:0000313" key="13">
    <source>
        <dbReference type="WBParaSite" id="ACRNAN_scaffold5660.g31703.t1"/>
    </source>
</evidence>
<feature type="compositionally biased region" description="Polar residues" evidence="9">
    <location>
        <begin position="273"/>
        <end position="299"/>
    </location>
</feature>